<sequence length="142" mass="15544">MSKREQVLNALFARLSALSDVEVKRNAVLPVKIPDKGLIVLRDGNVGEPDVLLSPACYVFHHKAEIEVLIQQEDNADNDAKLDRVLEAIGRIISVDVTLSGLIDYMRAEPPEFIEQPVDGGLTIKGAVVPIVLEYTTTNALL</sequence>
<proteinExistence type="predicted"/>
<protein>
    <submittedName>
        <fullName evidence="1">Minor tail protein</fullName>
    </submittedName>
</protein>
<organism evidence="1">
    <name type="scientific">Siphoviridae sp. ctiPM17</name>
    <dbReference type="NCBI Taxonomy" id="2825623"/>
    <lineage>
        <taxon>Viruses</taxon>
        <taxon>Duplodnaviria</taxon>
        <taxon>Heunggongvirae</taxon>
        <taxon>Uroviricota</taxon>
        <taxon>Caudoviricetes</taxon>
    </lineage>
</organism>
<evidence type="ECO:0000313" key="1">
    <source>
        <dbReference type="EMBL" id="DAD98225.1"/>
    </source>
</evidence>
<name>A0A8S5NU47_9CAUD</name>
<dbReference type="EMBL" id="BK015256">
    <property type="protein sequence ID" value="DAD98225.1"/>
    <property type="molecule type" value="Genomic_DNA"/>
</dbReference>
<accession>A0A8S5NU47</accession>
<reference evidence="1" key="1">
    <citation type="journal article" date="2021" name="Proc. Natl. Acad. Sci. U.S.A.">
        <title>A Catalog of Tens of Thousands of Viruses from Human Metagenomes Reveals Hidden Associations with Chronic Diseases.</title>
        <authorList>
            <person name="Tisza M.J."/>
            <person name="Buck C.B."/>
        </authorList>
    </citation>
    <scope>NUCLEOTIDE SEQUENCE</scope>
    <source>
        <strain evidence="1">CtiPM17</strain>
    </source>
</reference>